<dbReference type="eggNOG" id="ENOG50317X1">
    <property type="taxonomic scope" value="Bacteria"/>
</dbReference>
<proteinExistence type="predicted"/>
<evidence type="ECO:0000313" key="4">
    <source>
        <dbReference type="Proteomes" id="UP000004662"/>
    </source>
</evidence>
<dbReference type="AlphaFoldDB" id="G7Q7Q4"/>
<feature type="transmembrane region" description="Helical" evidence="1">
    <location>
        <begin position="106"/>
        <end position="123"/>
    </location>
</feature>
<dbReference type="RefSeq" id="WP_009180767.1">
    <property type="nucleotide sequence ID" value="NZ_CM001368.1"/>
</dbReference>
<dbReference type="OrthoDB" id="5460918at2"/>
<organism evidence="3 4">
    <name type="scientific">Solidesulfovibrio carbinoliphilus subsp. oakridgensis</name>
    <dbReference type="NCBI Taxonomy" id="694327"/>
    <lineage>
        <taxon>Bacteria</taxon>
        <taxon>Pseudomonadati</taxon>
        <taxon>Thermodesulfobacteriota</taxon>
        <taxon>Desulfovibrionia</taxon>
        <taxon>Desulfovibrionales</taxon>
        <taxon>Desulfovibrionaceae</taxon>
        <taxon>Solidesulfovibrio</taxon>
    </lineage>
</organism>
<feature type="signal peptide" evidence="2">
    <location>
        <begin position="1"/>
        <end position="27"/>
    </location>
</feature>
<sequence>MTPRLPRDRLFGLLALAWLAVAAGAAAADWPTPARIAAERLQLAFLWANAVDKDFRPYDTPVGGDPDAQYRELVADYQARFGDRFDITPVARLHDAALAGLARERVGIVAFAVLSTAAVWWLLRTVRNLLGRETRPG</sequence>
<reference evidence="4" key="1">
    <citation type="journal article" date="2015" name="Genome Announc.">
        <title>High-Quality Draft Genome Sequence of Desulfovibrio carbinoliphilus FW-101-2B, an Organic Acid-Oxidizing Sulfate-Reducing Bacterium Isolated from Uranium(VI)-Contaminated Groundwater.</title>
        <authorList>
            <person name="Ramsay B.D."/>
            <person name="Hwang C."/>
            <person name="Woo H.L."/>
            <person name="Carroll S.L."/>
            <person name="Lucas S."/>
            <person name="Han J."/>
            <person name="Lapidus A.L."/>
            <person name="Cheng J.F."/>
            <person name="Goodwin L.A."/>
            <person name="Pitluck S."/>
            <person name="Peters L."/>
            <person name="Chertkov O."/>
            <person name="Held B."/>
            <person name="Detter J.C."/>
            <person name="Han C.S."/>
            <person name="Tapia R."/>
            <person name="Land M.L."/>
            <person name="Hauser L.J."/>
            <person name="Kyrpides N.C."/>
            <person name="Ivanova N.N."/>
            <person name="Mikhailova N."/>
            <person name="Pagani I."/>
            <person name="Woyke T."/>
            <person name="Arkin A.P."/>
            <person name="Dehal P."/>
            <person name="Chivian D."/>
            <person name="Criddle C.S."/>
            <person name="Wu W."/>
            <person name="Chakraborty R."/>
            <person name="Hazen T.C."/>
            <person name="Fields M.W."/>
        </authorList>
    </citation>
    <scope>NUCLEOTIDE SEQUENCE [LARGE SCALE GENOMIC DNA]</scope>
    <source>
        <strain evidence="4">FW-101-2B</strain>
    </source>
</reference>
<dbReference type="HOGENOM" id="CLU_1872094_0_0_7"/>
<gene>
    <name evidence="3" type="ORF">DFW101_1354</name>
</gene>
<keyword evidence="4" id="KW-1185">Reference proteome</keyword>
<evidence type="ECO:0000256" key="1">
    <source>
        <dbReference type="SAM" id="Phobius"/>
    </source>
</evidence>
<keyword evidence="1" id="KW-0812">Transmembrane</keyword>
<accession>G7Q7Q4</accession>
<keyword evidence="1" id="KW-0472">Membrane</keyword>
<keyword evidence="1" id="KW-1133">Transmembrane helix</keyword>
<name>G7Q7Q4_9BACT</name>
<keyword evidence="2" id="KW-0732">Signal</keyword>
<evidence type="ECO:0000256" key="2">
    <source>
        <dbReference type="SAM" id="SignalP"/>
    </source>
</evidence>
<dbReference type="EMBL" id="CM001368">
    <property type="protein sequence ID" value="EHJ47363.1"/>
    <property type="molecule type" value="Genomic_DNA"/>
</dbReference>
<dbReference type="Proteomes" id="UP000004662">
    <property type="component" value="Chromosome"/>
</dbReference>
<evidence type="ECO:0000313" key="3">
    <source>
        <dbReference type="EMBL" id="EHJ47363.1"/>
    </source>
</evidence>
<protein>
    <submittedName>
        <fullName evidence="3">Uncharacterized protein</fullName>
    </submittedName>
</protein>
<feature type="chain" id="PRO_5003503268" evidence="2">
    <location>
        <begin position="28"/>
        <end position="137"/>
    </location>
</feature>
<dbReference type="STRING" id="694327.DFW101_1354"/>